<evidence type="ECO:0000313" key="3">
    <source>
        <dbReference type="Proteomes" id="UP000094444"/>
    </source>
</evidence>
<name>A0A2P5I7Z3_DIAHE</name>
<evidence type="ECO:0000313" key="2">
    <source>
        <dbReference type="EMBL" id="POS78629.1"/>
    </source>
</evidence>
<keyword evidence="1" id="KW-0472">Membrane</keyword>
<dbReference type="Proteomes" id="UP000094444">
    <property type="component" value="Unassembled WGS sequence"/>
</dbReference>
<feature type="transmembrane region" description="Helical" evidence="1">
    <location>
        <begin position="12"/>
        <end position="32"/>
    </location>
</feature>
<dbReference type="OrthoDB" id="2555959at2759"/>
<reference evidence="2" key="1">
    <citation type="submission" date="2017-09" db="EMBL/GenBank/DDBJ databases">
        <title>Polyketide synthases of a Diaporthe helianthi virulent isolate.</title>
        <authorList>
            <person name="Baroncelli R."/>
        </authorList>
    </citation>
    <scope>NUCLEOTIDE SEQUENCE [LARGE SCALE GENOMIC DNA]</scope>
    <source>
        <strain evidence="2">7/96</strain>
    </source>
</reference>
<gene>
    <name evidence="2" type="ORF">DHEL01_v202978</name>
</gene>
<keyword evidence="3" id="KW-1185">Reference proteome</keyword>
<dbReference type="AlphaFoldDB" id="A0A2P5I7Z3"/>
<evidence type="ECO:0000256" key="1">
    <source>
        <dbReference type="SAM" id="Phobius"/>
    </source>
</evidence>
<proteinExistence type="predicted"/>
<accession>A0A2P5I7Z3</accession>
<organism evidence="2 3">
    <name type="scientific">Diaporthe helianthi</name>
    <dbReference type="NCBI Taxonomy" id="158607"/>
    <lineage>
        <taxon>Eukaryota</taxon>
        <taxon>Fungi</taxon>
        <taxon>Dikarya</taxon>
        <taxon>Ascomycota</taxon>
        <taxon>Pezizomycotina</taxon>
        <taxon>Sordariomycetes</taxon>
        <taxon>Sordariomycetidae</taxon>
        <taxon>Diaporthales</taxon>
        <taxon>Diaporthaceae</taxon>
        <taxon>Diaporthe</taxon>
    </lineage>
</organism>
<keyword evidence="1" id="KW-0812">Transmembrane</keyword>
<sequence>MSLWRAYQGLSSNARVGVGVGLLCWGAIGLYMSDRAEERFGYTPSDQDKAALEMMKPKIHVVDREHKS</sequence>
<dbReference type="STRING" id="158607.A0A2P5I7Z3"/>
<protein>
    <submittedName>
        <fullName evidence="2">Uncharacterized protein</fullName>
    </submittedName>
</protein>
<comment type="caution">
    <text evidence="2">The sequence shown here is derived from an EMBL/GenBank/DDBJ whole genome shotgun (WGS) entry which is preliminary data.</text>
</comment>
<dbReference type="InParanoid" id="A0A2P5I7Z3"/>
<dbReference type="EMBL" id="MAVT02000172">
    <property type="protein sequence ID" value="POS78629.1"/>
    <property type="molecule type" value="Genomic_DNA"/>
</dbReference>
<keyword evidence="1" id="KW-1133">Transmembrane helix</keyword>